<dbReference type="Proteomes" id="UP000054321">
    <property type="component" value="Unassembled WGS sequence"/>
</dbReference>
<dbReference type="AlphaFoldDB" id="A0A0C3D6W5"/>
<protein>
    <submittedName>
        <fullName evidence="2">Uncharacterized protein</fullName>
    </submittedName>
</protein>
<reference evidence="3" key="2">
    <citation type="submission" date="2015-01" db="EMBL/GenBank/DDBJ databases">
        <title>Evolutionary Origins and Diversification of the Mycorrhizal Mutualists.</title>
        <authorList>
            <consortium name="DOE Joint Genome Institute"/>
            <consortium name="Mycorrhizal Genomics Consortium"/>
            <person name="Kohler A."/>
            <person name="Kuo A."/>
            <person name="Nagy L.G."/>
            <person name="Floudas D."/>
            <person name="Copeland A."/>
            <person name="Barry K.W."/>
            <person name="Cichocki N."/>
            <person name="Veneault-Fourrey C."/>
            <person name="LaButti K."/>
            <person name="Lindquist E.A."/>
            <person name="Lipzen A."/>
            <person name="Lundell T."/>
            <person name="Morin E."/>
            <person name="Murat C."/>
            <person name="Riley R."/>
            <person name="Ohm R."/>
            <person name="Sun H."/>
            <person name="Tunlid A."/>
            <person name="Henrissat B."/>
            <person name="Grigoriev I.V."/>
            <person name="Hibbett D.S."/>
            <person name="Martin F."/>
        </authorList>
    </citation>
    <scope>NUCLEOTIDE SEQUENCE [LARGE SCALE GENOMIC DNA]</scope>
    <source>
        <strain evidence="3">Zn</strain>
    </source>
</reference>
<dbReference type="EMBL" id="KN832870">
    <property type="protein sequence ID" value="KIN07079.1"/>
    <property type="molecule type" value="Genomic_DNA"/>
</dbReference>
<name>A0A0C3D6W5_OIDMZ</name>
<feature type="compositionally biased region" description="Polar residues" evidence="1">
    <location>
        <begin position="17"/>
        <end position="36"/>
    </location>
</feature>
<organism evidence="2 3">
    <name type="scientific">Oidiodendron maius (strain Zn)</name>
    <dbReference type="NCBI Taxonomy" id="913774"/>
    <lineage>
        <taxon>Eukaryota</taxon>
        <taxon>Fungi</taxon>
        <taxon>Dikarya</taxon>
        <taxon>Ascomycota</taxon>
        <taxon>Pezizomycotina</taxon>
        <taxon>Leotiomycetes</taxon>
        <taxon>Leotiomycetes incertae sedis</taxon>
        <taxon>Myxotrichaceae</taxon>
        <taxon>Oidiodendron</taxon>
    </lineage>
</organism>
<dbReference type="HOGENOM" id="CLU_2027392_0_0_1"/>
<feature type="region of interest" description="Disordered" evidence="1">
    <location>
        <begin position="1"/>
        <end position="48"/>
    </location>
</feature>
<evidence type="ECO:0000313" key="2">
    <source>
        <dbReference type="EMBL" id="KIN07079.1"/>
    </source>
</evidence>
<keyword evidence="3" id="KW-1185">Reference proteome</keyword>
<proteinExistence type="predicted"/>
<sequence>MAYQGPQGPGGAVGATNRGNAQNAQATRSASSQPANAQRGPSEEEEEEGALLEILGLFTDYVIPSKRDKFAATLLGVLERLDLQPIYSDASSETLQDEIQELQGSIIELSKALPRAQPQGKT</sequence>
<reference evidence="2 3" key="1">
    <citation type="submission" date="2014-04" db="EMBL/GenBank/DDBJ databases">
        <authorList>
            <consortium name="DOE Joint Genome Institute"/>
            <person name="Kuo A."/>
            <person name="Martino E."/>
            <person name="Perotto S."/>
            <person name="Kohler A."/>
            <person name="Nagy L.G."/>
            <person name="Floudas D."/>
            <person name="Copeland A."/>
            <person name="Barry K.W."/>
            <person name="Cichocki N."/>
            <person name="Veneault-Fourrey C."/>
            <person name="LaButti K."/>
            <person name="Lindquist E.A."/>
            <person name="Lipzen A."/>
            <person name="Lundell T."/>
            <person name="Morin E."/>
            <person name="Murat C."/>
            <person name="Sun H."/>
            <person name="Tunlid A."/>
            <person name="Henrissat B."/>
            <person name="Grigoriev I.V."/>
            <person name="Hibbett D.S."/>
            <person name="Martin F."/>
            <person name="Nordberg H.P."/>
            <person name="Cantor M.N."/>
            <person name="Hua S.X."/>
        </authorList>
    </citation>
    <scope>NUCLEOTIDE SEQUENCE [LARGE SCALE GENOMIC DNA]</scope>
    <source>
        <strain evidence="2 3">Zn</strain>
    </source>
</reference>
<evidence type="ECO:0000256" key="1">
    <source>
        <dbReference type="SAM" id="MobiDB-lite"/>
    </source>
</evidence>
<gene>
    <name evidence="2" type="ORF">OIDMADRAFT_46985</name>
</gene>
<evidence type="ECO:0000313" key="3">
    <source>
        <dbReference type="Proteomes" id="UP000054321"/>
    </source>
</evidence>
<dbReference type="InParanoid" id="A0A0C3D6W5"/>
<accession>A0A0C3D6W5</accession>